<keyword evidence="13" id="KW-0624">Polysaccharide degradation</keyword>
<evidence type="ECO:0000256" key="8">
    <source>
        <dbReference type="ARBA" id="ARBA00023008"/>
    </source>
</evidence>
<evidence type="ECO:0000256" key="7">
    <source>
        <dbReference type="ARBA" id="ARBA00023002"/>
    </source>
</evidence>
<dbReference type="InterPro" id="IPR000254">
    <property type="entry name" value="CBD"/>
</dbReference>
<comment type="cofactor">
    <cofactor evidence="1">
        <name>Cu(2+)</name>
        <dbReference type="ChEBI" id="CHEBI:29036"/>
    </cofactor>
</comment>
<dbReference type="Gene3D" id="2.70.50.70">
    <property type="match status" value="1"/>
</dbReference>
<feature type="compositionally biased region" description="Low complexity" evidence="17">
    <location>
        <begin position="243"/>
        <end position="281"/>
    </location>
</feature>
<dbReference type="Pfam" id="PF00734">
    <property type="entry name" value="CBM_1"/>
    <property type="match status" value="1"/>
</dbReference>
<dbReference type="InterPro" id="IPR005103">
    <property type="entry name" value="AA9_LPMO"/>
</dbReference>
<evidence type="ECO:0000256" key="15">
    <source>
        <dbReference type="ARBA" id="ARBA00045077"/>
    </source>
</evidence>
<name>A0A9P6SQV6_9HELO</name>
<comment type="similarity">
    <text evidence="14">Belongs to the polysaccharide monooxygenase AA9 family.</text>
</comment>
<evidence type="ECO:0000256" key="10">
    <source>
        <dbReference type="ARBA" id="ARBA00023157"/>
    </source>
</evidence>
<evidence type="ECO:0000256" key="17">
    <source>
        <dbReference type="SAM" id="MobiDB-lite"/>
    </source>
</evidence>
<comment type="catalytic activity">
    <reaction evidence="15">
        <text>[(1-&gt;4)-beta-D-glucosyl]n+m + reduced acceptor + O2 = 4-dehydro-beta-D-glucosyl-[(1-&gt;4)-beta-D-glucosyl]n-1 + [(1-&gt;4)-beta-D-glucosyl]m + acceptor + H2O.</text>
        <dbReference type="EC" id="1.14.99.56"/>
    </reaction>
</comment>
<keyword evidence="21" id="KW-1185">Reference proteome</keyword>
<evidence type="ECO:0000256" key="2">
    <source>
        <dbReference type="ARBA" id="ARBA00004613"/>
    </source>
</evidence>
<dbReference type="SMART" id="SM00236">
    <property type="entry name" value="fCBD"/>
    <property type="match status" value="1"/>
</dbReference>
<dbReference type="PANTHER" id="PTHR33353">
    <property type="entry name" value="PUTATIVE (AFU_ORTHOLOGUE AFUA_1G12560)-RELATED"/>
    <property type="match status" value="1"/>
</dbReference>
<evidence type="ECO:0000259" key="19">
    <source>
        <dbReference type="PROSITE" id="PS51164"/>
    </source>
</evidence>
<comment type="caution">
    <text evidence="20">The sequence shown here is derived from an EMBL/GenBank/DDBJ whole genome shotgun (WGS) entry which is preliminary data.</text>
</comment>
<evidence type="ECO:0000313" key="21">
    <source>
        <dbReference type="Proteomes" id="UP000785200"/>
    </source>
</evidence>
<evidence type="ECO:0000256" key="5">
    <source>
        <dbReference type="ARBA" id="ARBA00022729"/>
    </source>
</evidence>
<gene>
    <name evidence="20" type="ORF">D0Z07_8028</name>
</gene>
<keyword evidence="9" id="KW-0503">Monooxygenase</keyword>
<dbReference type="GO" id="GO:0030245">
    <property type="term" value="P:cellulose catabolic process"/>
    <property type="evidence" value="ECO:0007669"/>
    <property type="project" value="UniProtKB-KW"/>
</dbReference>
<dbReference type="GO" id="GO:0004497">
    <property type="term" value="F:monooxygenase activity"/>
    <property type="evidence" value="ECO:0007669"/>
    <property type="project" value="UniProtKB-KW"/>
</dbReference>
<dbReference type="GO" id="GO:0046872">
    <property type="term" value="F:metal ion binding"/>
    <property type="evidence" value="ECO:0007669"/>
    <property type="project" value="UniProtKB-KW"/>
</dbReference>
<evidence type="ECO:0000256" key="6">
    <source>
        <dbReference type="ARBA" id="ARBA00023001"/>
    </source>
</evidence>
<dbReference type="InterPro" id="IPR049892">
    <property type="entry name" value="AA9"/>
</dbReference>
<evidence type="ECO:0000256" key="4">
    <source>
        <dbReference type="ARBA" id="ARBA00022723"/>
    </source>
</evidence>
<dbReference type="GO" id="GO:0030248">
    <property type="term" value="F:cellulose binding"/>
    <property type="evidence" value="ECO:0007669"/>
    <property type="project" value="InterPro"/>
</dbReference>
<organism evidence="20 21">
    <name type="scientific">Hyphodiscus hymeniophilus</name>
    <dbReference type="NCBI Taxonomy" id="353542"/>
    <lineage>
        <taxon>Eukaryota</taxon>
        <taxon>Fungi</taxon>
        <taxon>Dikarya</taxon>
        <taxon>Ascomycota</taxon>
        <taxon>Pezizomycotina</taxon>
        <taxon>Leotiomycetes</taxon>
        <taxon>Helotiales</taxon>
        <taxon>Hyphodiscaceae</taxon>
        <taxon>Hyphodiscus</taxon>
    </lineage>
</organism>
<dbReference type="AlphaFoldDB" id="A0A9P6SQV6"/>
<dbReference type="EMBL" id="VNKQ01000017">
    <property type="protein sequence ID" value="KAG0645762.1"/>
    <property type="molecule type" value="Genomic_DNA"/>
</dbReference>
<sequence length="321" mass="32879">MKLFNSLLTFAGLAQAHYNFPAMIYGGATTVDWADVRQWTGYYTFDPVTTVSTLDIRCNVDGSTAFAAQTLSVAAGQPLGFTVNPDIYHPGPVLAYMAKVPSGYTAANWDGDGSVWFKIYEDGPGGYGTQALTWPSMDATTVTFTIPAGTPSGDYLFRVEHIALHTASSVGGAQFYLSCGQITVTGGGSGTPGPLVAFPGAYSATDPGILIDIYYPVPTTYTPPGPAVWTGGAGGGASPPPATSIKATTPATSATSVKTTSKATTLTTSKTSTTSTSAKTSPTGAIVPKYGQCGGNGWTGGTVCAAGSTCTSSSQYYSQCL</sequence>
<proteinExistence type="inferred from homology"/>
<dbReference type="Pfam" id="PF03443">
    <property type="entry name" value="AA9"/>
    <property type="match status" value="1"/>
</dbReference>
<keyword evidence="4" id="KW-0479">Metal-binding</keyword>
<dbReference type="PANTHER" id="PTHR33353:SF10">
    <property type="entry name" value="ENDO-BETA-1,4-GLUCANASE D"/>
    <property type="match status" value="1"/>
</dbReference>
<dbReference type="EC" id="1.14.99.56" evidence="16"/>
<evidence type="ECO:0000256" key="1">
    <source>
        <dbReference type="ARBA" id="ARBA00001973"/>
    </source>
</evidence>
<protein>
    <recommendedName>
        <fullName evidence="16">lytic cellulose monooxygenase (C4-dehydrogenating)</fullName>
        <ecNumber evidence="16">1.14.99.56</ecNumber>
    </recommendedName>
</protein>
<keyword evidence="3" id="KW-0964">Secreted</keyword>
<dbReference type="PROSITE" id="PS51164">
    <property type="entry name" value="CBM1_2"/>
    <property type="match status" value="1"/>
</dbReference>
<dbReference type="Proteomes" id="UP000785200">
    <property type="component" value="Unassembled WGS sequence"/>
</dbReference>
<dbReference type="GO" id="GO:0005576">
    <property type="term" value="C:extracellular region"/>
    <property type="evidence" value="ECO:0007669"/>
    <property type="project" value="UniProtKB-SubCell"/>
</dbReference>
<keyword evidence="11" id="KW-0325">Glycoprotein</keyword>
<evidence type="ECO:0000313" key="20">
    <source>
        <dbReference type="EMBL" id="KAG0645762.1"/>
    </source>
</evidence>
<evidence type="ECO:0000256" key="9">
    <source>
        <dbReference type="ARBA" id="ARBA00023033"/>
    </source>
</evidence>
<keyword evidence="5 18" id="KW-0732">Signal</keyword>
<reference evidence="20" key="1">
    <citation type="submission" date="2019-07" db="EMBL/GenBank/DDBJ databases">
        <title>Hyphodiscus hymeniophilus genome sequencing and assembly.</title>
        <authorList>
            <person name="Kramer G."/>
            <person name="Nodwell J."/>
        </authorList>
    </citation>
    <scope>NUCLEOTIDE SEQUENCE</scope>
    <source>
        <strain evidence="20">ATCC 34498</strain>
    </source>
</reference>
<evidence type="ECO:0000256" key="16">
    <source>
        <dbReference type="ARBA" id="ARBA00047174"/>
    </source>
</evidence>
<evidence type="ECO:0000256" key="12">
    <source>
        <dbReference type="ARBA" id="ARBA00023277"/>
    </source>
</evidence>
<dbReference type="InterPro" id="IPR035971">
    <property type="entry name" value="CBD_sf"/>
</dbReference>
<evidence type="ECO:0000256" key="11">
    <source>
        <dbReference type="ARBA" id="ARBA00023180"/>
    </source>
</evidence>
<keyword evidence="6" id="KW-0136">Cellulose degradation</keyword>
<dbReference type="OrthoDB" id="3496539at2759"/>
<evidence type="ECO:0000256" key="13">
    <source>
        <dbReference type="ARBA" id="ARBA00023326"/>
    </source>
</evidence>
<dbReference type="PROSITE" id="PS00562">
    <property type="entry name" value="CBM1_1"/>
    <property type="match status" value="1"/>
</dbReference>
<dbReference type="SUPFAM" id="SSF57180">
    <property type="entry name" value="Cellulose-binding domain"/>
    <property type="match status" value="1"/>
</dbReference>
<comment type="subcellular location">
    <subcellularLocation>
        <location evidence="2">Secreted</location>
    </subcellularLocation>
</comment>
<feature type="signal peptide" evidence="18">
    <location>
        <begin position="1"/>
        <end position="16"/>
    </location>
</feature>
<feature type="region of interest" description="Disordered" evidence="17">
    <location>
        <begin position="232"/>
        <end position="281"/>
    </location>
</feature>
<feature type="domain" description="CBM1" evidence="19">
    <location>
        <begin position="285"/>
        <end position="321"/>
    </location>
</feature>
<evidence type="ECO:0000256" key="3">
    <source>
        <dbReference type="ARBA" id="ARBA00022525"/>
    </source>
</evidence>
<accession>A0A9P6SQV6</accession>
<dbReference type="CDD" id="cd21175">
    <property type="entry name" value="LPMO_AA9"/>
    <property type="match status" value="1"/>
</dbReference>
<keyword evidence="10" id="KW-1015">Disulfide bond</keyword>
<evidence type="ECO:0000256" key="18">
    <source>
        <dbReference type="SAM" id="SignalP"/>
    </source>
</evidence>
<keyword evidence="8" id="KW-0186">Copper</keyword>
<evidence type="ECO:0000256" key="14">
    <source>
        <dbReference type="ARBA" id="ARBA00044502"/>
    </source>
</evidence>
<keyword evidence="7" id="KW-0560">Oxidoreductase</keyword>
<keyword evidence="12" id="KW-0119">Carbohydrate metabolism</keyword>
<feature type="chain" id="PRO_5040269411" description="lytic cellulose monooxygenase (C4-dehydrogenating)" evidence="18">
    <location>
        <begin position="17"/>
        <end position="321"/>
    </location>
</feature>